<evidence type="ECO:0000256" key="2">
    <source>
        <dbReference type="ARBA" id="ARBA00008419"/>
    </source>
</evidence>
<dbReference type="UniPathway" id="UPA00115"/>
<evidence type="ECO:0000313" key="6">
    <source>
        <dbReference type="EMBL" id="ABB40263.1"/>
    </source>
</evidence>
<proteinExistence type="inferred from homology"/>
<dbReference type="SUPFAM" id="SSF48179">
    <property type="entry name" value="6-phosphogluconate dehydrogenase C-terminal domain-like"/>
    <property type="match status" value="1"/>
</dbReference>
<dbReference type="STRING" id="207559.Dde_3470"/>
<protein>
    <submittedName>
        <fullName evidence="6">6-phosphogluconate dehydrogenase, decarboxylating</fullName>
        <ecNumber evidence="6">1.1.1.44</ecNumber>
    </submittedName>
</protein>
<dbReference type="Gene3D" id="3.40.50.720">
    <property type="entry name" value="NAD(P)-binding Rossmann-like Domain"/>
    <property type="match status" value="1"/>
</dbReference>
<organism evidence="6 7">
    <name type="scientific">Oleidesulfovibrio alaskensis (strain ATCC BAA-1058 / DSM 17464 / G20)</name>
    <name type="common">Desulfovibrio alaskensis</name>
    <dbReference type="NCBI Taxonomy" id="207559"/>
    <lineage>
        <taxon>Bacteria</taxon>
        <taxon>Pseudomonadati</taxon>
        <taxon>Thermodesulfobacteriota</taxon>
        <taxon>Desulfovibrionia</taxon>
        <taxon>Desulfovibrionales</taxon>
        <taxon>Desulfovibrionaceae</taxon>
        <taxon>Oleidesulfovibrio</taxon>
    </lineage>
</organism>
<evidence type="ECO:0000313" key="7">
    <source>
        <dbReference type="Proteomes" id="UP000002710"/>
    </source>
</evidence>
<dbReference type="InterPro" id="IPR002204">
    <property type="entry name" value="3-OH-isobutyrate_DH-rel_CS"/>
</dbReference>
<evidence type="ECO:0000256" key="4">
    <source>
        <dbReference type="ARBA" id="ARBA00023064"/>
    </source>
</evidence>
<dbReference type="KEGG" id="dde:Dde_3470"/>
<dbReference type="Pfam" id="PF00393">
    <property type="entry name" value="6PGD"/>
    <property type="match status" value="1"/>
</dbReference>
<dbReference type="PROSITE" id="PS00895">
    <property type="entry name" value="3_HYDROXYISOBUT_DH"/>
    <property type="match status" value="1"/>
</dbReference>
<keyword evidence="4" id="KW-0311">Gluconate utilization</keyword>
<reference evidence="6 7" key="1">
    <citation type="journal article" date="2011" name="J. Bacteriol.">
        <title>Complete genome sequence and updated annotation of Desulfovibrio alaskensis G20.</title>
        <authorList>
            <person name="Hauser L.J."/>
            <person name="Land M.L."/>
            <person name="Brown S.D."/>
            <person name="Larimer F."/>
            <person name="Keller K.L."/>
            <person name="Rapp-Giles B.J."/>
            <person name="Price M.N."/>
            <person name="Lin M."/>
            <person name="Bruce D.C."/>
            <person name="Detter J.C."/>
            <person name="Tapia R."/>
            <person name="Han C.S."/>
            <person name="Goodwin L.A."/>
            <person name="Cheng J.F."/>
            <person name="Pitluck S."/>
            <person name="Copeland A."/>
            <person name="Lucas S."/>
            <person name="Nolan M."/>
            <person name="Lapidus A.L."/>
            <person name="Palumbo A.V."/>
            <person name="Wall J.D."/>
        </authorList>
    </citation>
    <scope>NUCLEOTIDE SEQUENCE [LARGE SCALE GENOMIC DNA]</scope>
    <source>
        <strain evidence="7">ATCC BAA 1058 / DSM 17464 / G20</strain>
    </source>
</reference>
<keyword evidence="7" id="KW-1185">Reference proteome</keyword>
<dbReference type="Pfam" id="PF03446">
    <property type="entry name" value="NAD_binding_2"/>
    <property type="match status" value="1"/>
</dbReference>
<dbReference type="InterPro" id="IPR036291">
    <property type="entry name" value="NAD(P)-bd_dom_sf"/>
</dbReference>
<dbReference type="NCBIfam" id="TIGR00872">
    <property type="entry name" value="gnd_rel"/>
    <property type="match status" value="1"/>
</dbReference>
<accession>Q30VN3</accession>
<evidence type="ECO:0000259" key="5">
    <source>
        <dbReference type="SMART" id="SM01350"/>
    </source>
</evidence>
<dbReference type="Gene3D" id="1.10.1040.10">
    <property type="entry name" value="N-(1-d-carboxylethyl)-l-norvaline Dehydrogenase, domain 2"/>
    <property type="match status" value="1"/>
</dbReference>
<dbReference type="EC" id="1.1.1.44" evidence="6"/>
<gene>
    <name evidence="6" type="ordered locus">Dde_3470</name>
</gene>
<dbReference type="GO" id="GO:0019521">
    <property type="term" value="P:D-gluconate metabolic process"/>
    <property type="evidence" value="ECO:0007669"/>
    <property type="project" value="UniProtKB-KW"/>
</dbReference>
<keyword evidence="3 6" id="KW-0560">Oxidoreductase</keyword>
<dbReference type="InterPro" id="IPR006115">
    <property type="entry name" value="6PGDH_NADP-bd"/>
</dbReference>
<feature type="domain" description="6-phosphogluconate dehydrogenase C-terminal" evidence="5">
    <location>
        <begin position="167"/>
        <end position="302"/>
    </location>
</feature>
<dbReference type="GO" id="GO:0004616">
    <property type="term" value="F:phosphogluconate dehydrogenase (decarboxylating) activity"/>
    <property type="evidence" value="ECO:0007669"/>
    <property type="project" value="UniProtKB-EC"/>
</dbReference>
<dbReference type="PANTHER" id="PTHR11811">
    <property type="entry name" value="6-PHOSPHOGLUCONATE DEHYDROGENASE"/>
    <property type="match status" value="1"/>
</dbReference>
<comment type="similarity">
    <text evidence="2">Belongs to the 6-phosphogluconate dehydrogenase family.</text>
</comment>
<dbReference type="SUPFAM" id="SSF51735">
    <property type="entry name" value="NAD(P)-binding Rossmann-fold domains"/>
    <property type="match status" value="1"/>
</dbReference>
<dbReference type="InterPro" id="IPR004849">
    <property type="entry name" value="6DGDH_YqeC"/>
</dbReference>
<dbReference type="Proteomes" id="UP000002710">
    <property type="component" value="Chromosome"/>
</dbReference>
<dbReference type="GO" id="GO:0050661">
    <property type="term" value="F:NADP binding"/>
    <property type="evidence" value="ECO:0007669"/>
    <property type="project" value="InterPro"/>
</dbReference>
<dbReference type="eggNOG" id="COG1023">
    <property type="taxonomic scope" value="Bacteria"/>
</dbReference>
<name>Q30VN3_OLEA2</name>
<comment type="pathway">
    <text evidence="1">Carbohydrate degradation; pentose phosphate pathway.</text>
</comment>
<dbReference type="SMART" id="SM01350">
    <property type="entry name" value="6PGD"/>
    <property type="match status" value="1"/>
</dbReference>
<evidence type="ECO:0000256" key="3">
    <source>
        <dbReference type="ARBA" id="ARBA00023002"/>
    </source>
</evidence>
<dbReference type="AlphaFoldDB" id="Q30VN3"/>
<dbReference type="NCBIfam" id="NF007161">
    <property type="entry name" value="PRK09599.1"/>
    <property type="match status" value="1"/>
</dbReference>
<dbReference type="InterPro" id="IPR006183">
    <property type="entry name" value="Pgluconate_DH"/>
</dbReference>
<dbReference type="InterPro" id="IPR013328">
    <property type="entry name" value="6PGD_dom2"/>
</dbReference>
<dbReference type="HOGENOM" id="CLU_024540_0_0_7"/>
<dbReference type="EMBL" id="CP000112">
    <property type="protein sequence ID" value="ABB40263.1"/>
    <property type="molecule type" value="Genomic_DNA"/>
</dbReference>
<dbReference type="InterPro" id="IPR008927">
    <property type="entry name" value="6-PGluconate_DH-like_C_sf"/>
</dbReference>
<dbReference type="InterPro" id="IPR006114">
    <property type="entry name" value="6PGDH_C"/>
</dbReference>
<dbReference type="GO" id="GO:0016054">
    <property type="term" value="P:organic acid catabolic process"/>
    <property type="evidence" value="ECO:0007669"/>
    <property type="project" value="UniProtKB-ARBA"/>
</dbReference>
<dbReference type="GO" id="GO:0006098">
    <property type="term" value="P:pentose-phosphate shunt"/>
    <property type="evidence" value="ECO:0007669"/>
    <property type="project" value="UniProtKB-UniPathway"/>
</dbReference>
<sequence length="305" mass="32906">MQIAIIGLGRMGMNMARRLLRGGHEVAVWNRSPAKTQVMEAEGAAGFTSLQALAASLAPPRTLWFMLPAGEATQQRMDEVLPFLQPGDVVVDGANAYWKDDRPRADRLAAHGIRYVDAGVSGGIWGLENGYCTMLGGEAADIRHLAPVLDTLAPPQGWMHCGPAGAGHFVKMVHNGIEYAMMESYGEGFDLLRNGPFSGLDLQGIAALWNRGSVVRSWLLELLDAALKKDPGLASLKGYVDDSGEGRWTVTDAVDHAVPVPVLAQALFRRFESRQDDLFSNKVLAALRNEFGGHAVKNTDEGDAS</sequence>
<evidence type="ECO:0000256" key="1">
    <source>
        <dbReference type="ARBA" id="ARBA00004959"/>
    </source>
</evidence>
<dbReference type="PRINTS" id="PR00076">
    <property type="entry name" value="6PGDHDRGNASE"/>
</dbReference>